<organism evidence="1 2">
    <name type="scientific">Natronoflexus pectinivorans</name>
    <dbReference type="NCBI Taxonomy" id="682526"/>
    <lineage>
        <taxon>Bacteria</taxon>
        <taxon>Pseudomonadati</taxon>
        <taxon>Bacteroidota</taxon>
        <taxon>Bacteroidia</taxon>
        <taxon>Marinilabiliales</taxon>
        <taxon>Marinilabiliaceae</taxon>
        <taxon>Natronoflexus</taxon>
    </lineage>
</organism>
<dbReference type="OrthoDB" id="1495976at2"/>
<dbReference type="Gene3D" id="2.60.300.12">
    <property type="entry name" value="HesB-like domain"/>
    <property type="match status" value="1"/>
</dbReference>
<name>A0A4R2GII5_9BACT</name>
<accession>A0A4R2GII5</accession>
<evidence type="ECO:0000313" key="2">
    <source>
        <dbReference type="Proteomes" id="UP000295221"/>
    </source>
</evidence>
<dbReference type="AlphaFoldDB" id="A0A4R2GII5"/>
<keyword evidence="2" id="KW-1185">Reference proteome</keyword>
<sequence>MELTPNAIHKIKEMLEGKKSEVAFIRVAVEENKNNPGIRFTVESRKKVNDKIISIEGIPLVMDMETERTLSGYIINYKLNGFTVDFMLPGGRCCR</sequence>
<dbReference type="RefSeq" id="WP_132433677.1">
    <property type="nucleotide sequence ID" value="NZ_SLWK01000005.1"/>
</dbReference>
<evidence type="ECO:0000313" key="1">
    <source>
        <dbReference type="EMBL" id="TCO08389.1"/>
    </source>
</evidence>
<reference evidence="1 2" key="1">
    <citation type="submission" date="2019-03" db="EMBL/GenBank/DDBJ databases">
        <title>Genomic Encyclopedia of Type Strains, Phase IV (KMG-IV): sequencing the most valuable type-strain genomes for metagenomic binning, comparative biology and taxonomic classification.</title>
        <authorList>
            <person name="Goeker M."/>
        </authorList>
    </citation>
    <scope>NUCLEOTIDE SEQUENCE [LARGE SCALE GENOMIC DNA]</scope>
    <source>
        <strain evidence="1 2">DSM 24179</strain>
    </source>
</reference>
<comment type="caution">
    <text evidence="1">The sequence shown here is derived from an EMBL/GenBank/DDBJ whole genome shotgun (WGS) entry which is preliminary data.</text>
</comment>
<dbReference type="EMBL" id="SLWK01000005">
    <property type="protein sequence ID" value="TCO08389.1"/>
    <property type="molecule type" value="Genomic_DNA"/>
</dbReference>
<proteinExistence type="predicted"/>
<dbReference type="SUPFAM" id="SSF89360">
    <property type="entry name" value="HesB-like domain"/>
    <property type="match status" value="1"/>
</dbReference>
<protein>
    <submittedName>
        <fullName evidence="1">Fe-S cluster assembly iron-binding protein IscA</fullName>
    </submittedName>
</protein>
<dbReference type="Proteomes" id="UP000295221">
    <property type="component" value="Unassembled WGS sequence"/>
</dbReference>
<gene>
    <name evidence="1" type="ORF">EV194_105193</name>
</gene>
<dbReference type="InterPro" id="IPR035903">
    <property type="entry name" value="HesB-like_dom_sf"/>
</dbReference>